<reference evidence="2 3" key="1">
    <citation type="journal article" date="2016" name="Mol. Biol. Evol.">
        <title>Comparative Genomics of Early-Diverging Mushroom-Forming Fungi Provides Insights into the Origins of Lignocellulose Decay Capabilities.</title>
        <authorList>
            <person name="Nagy L.G."/>
            <person name="Riley R."/>
            <person name="Tritt A."/>
            <person name="Adam C."/>
            <person name="Daum C."/>
            <person name="Floudas D."/>
            <person name="Sun H."/>
            <person name="Yadav J.S."/>
            <person name="Pangilinan J."/>
            <person name="Larsson K.H."/>
            <person name="Matsuura K."/>
            <person name="Barry K."/>
            <person name="Labutti K."/>
            <person name="Kuo R."/>
            <person name="Ohm R.A."/>
            <person name="Bhattacharya S.S."/>
            <person name="Shirouzu T."/>
            <person name="Yoshinaga Y."/>
            <person name="Martin F.M."/>
            <person name="Grigoriev I.V."/>
            <person name="Hibbett D.S."/>
        </authorList>
    </citation>
    <scope>NUCLEOTIDE SEQUENCE [LARGE SCALE GENOMIC DNA]</scope>
    <source>
        <strain evidence="2 3">CBS 109695</strain>
    </source>
</reference>
<evidence type="ECO:0000256" key="1">
    <source>
        <dbReference type="SAM" id="MobiDB-lite"/>
    </source>
</evidence>
<accession>A0A166SQV3</accession>
<gene>
    <name evidence="2" type="ORF">FIBSPDRAFT_1038744</name>
</gene>
<dbReference type="Proteomes" id="UP000076532">
    <property type="component" value="Unassembled WGS sequence"/>
</dbReference>
<dbReference type="OrthoDB" id="1112565at2759"/>
<proteinExistence type="predicted"/>
<sequence length="131" mass="13781">MHPAAHPHPVSPRACTLLVCPNSAASGSNYSHSTREVHARARPRDGDALRGGPGAAAKKVKGGRSNTIPGLEPLSPEHKPPKIPVRSLTGLSHVMFAEPTKGKECIWCEAVIEDGRWIQTDAGGARGAGRI</sequence>
<evidence type="ECO:0000313" key="3">
    <source>
        <dbReference type="Proteomes" id="UP000076532"/>
    </source>
</evidence>
<name>A0A166SQV3_9AGAM</name>
<dbReference type="AlphaFoldDB" id="A0A166SQV3"/>
<feature type="region of interest" description="Disordered" evidence="1">
    <location>
        <begin position="26"/>
        <end position="82"/>
    </location>
</feature>
<feature type="compositionally biased region" description="Basic and acidic residues" evidence="1">
    <location>
        <begin position="33"/>
        <end position="48"/>
    </location>
</feature>
<evidence type="ECO:0000313" key="2">
    <source>
        <dbReference type="EMBL" id="KZP29724.1"/>
    </source>
</evidence>
<dbReference type="EMBL" id="KV417497">
    <property type="protein sequence ID" value="KZP29724.1"/>
    <property type="molecule type" value="Genomic_DNA"/>
</dbReference>
<protein>
    <submittedName>
        <fullName evidence="2">Uncharacterized protein</fullName>
    </submittedName>
</protein>
<keyword evidence="3" id="KW-1185">Reference proteome</keyword>
<organism evidence="2 3">
    <name type="scientific">Athelia psychrophila</name>
    <dbReference type="NCBI Taxonomy" id="1759441"/>
    <lineage>
        <taxon>Eukaryota</taxon>
        <taxon>Fungi</taxon>
        <taxon>Dikarya</taxon>
        <taxon>Basidiomycota</taxon>
        <taxon>Agaricomycotina</taxon>
        <taxon>Agaricomycetes</taxon>
        <taxon>Agaricomycetidae</taxon>
        <taxon>Atheliales</taxon>
        <taxon>Atheliaceae</taxon>
        <taxon>Athelia</taxon>
    </lineage>
</organism>